<sequence>MVLNCLKNSYLIQLSKKIDFKKIDKHGINATELILEIDEHVHERKGIEIKNAIINLTKEIGLSEKAKIFAESCIDTLISSESKIHGLPINSVHFHEASSIDTLIDIVGTAIAIDDLGMLDEEIICMPVAVGGGNVSFSHGIMSNPASAILEILRDSNLSIHGGHVKDELTTPTGASILVNLSKTSAEYYPSMKIASIGYGAGQKNFEGFSNVLKIVKGTQTNNFQIDSIKILETNVDDVPGEILGNMIEKIMENGAKDVSIYHGITKKGRPTNLITVICDDASMHDIVDILVTETGTLGIRISTSDRFIVPRTSHNAKLILDGKEFVVKYKVSTFKGKNHFKIEFDDLKLISNKLNKSIKETESLIRTKIEHMDG</sequence>
<reference evidence="2" key="1">
    <citation type="journal article" date="2011" name="PLoS ONE">
        <title>Genome of a low-salinity ammonia-oxidizing archaeon determined by single-cell and metagenomic analysis.</title>
        <authorList>
            <person name="Blainey P.C."/>
            <person name="Mosier A.C."/>
            <person name="Potanina A."/>
            <person name="Francis C.A."/>
            <person name="Quake S.R."/>
        </authorList>
    </citation>
    <scope>NUCLEOTIDE SEQUENCE [LARGE SCALE GENOMIC DNA]</scope>
    <source>
        <strain evidence="2">SFB1</strain>
    </source>
</reference>
<dbReference type="PANTHER" id="PTHR36566:SF1">
    <property type="entry name" value="PYRIDINIUM-3,5-BISTHIOCARBOXYLIC ACID MONONUCLEOTIDE NICKEL INSERTION PROTEIN"/>
    <property type="match status" value="1"/>
</dbReference>
<dbReference type="PATRIC" id="fig|886738.10.peg.1221"/>
<comment type="caution">
    <text evidence="2">The sequence shown here is derived from an EMBL/GenBank/DDBJ whole genome shotgun (WGS) entry which is preliminary data.</text>
</comment>
<organism evidence="2">
    <name type="scientific">Candidatus Nitrosarchaeum limnium SFB1</name>
    <dbReference type="NCBI Taxonomy" id="886738"/>
    <lineage>
        <taxon>Archaea</taxon>
        <taxon>Nitrososphaerota</taxon>
        <taxon>Nitrososphaeria</taxon>
        <taxon>Nitrosopumilales</taxon>
        <taxon>Nitrosopumilaceae</taxon>
        <taxon>Nitrosarchaeum</taxon>
    </lineage>
</organism>
<evidence type="ECO:0000256" key="1">
    <source>
        <dbReference type="ARBA" id="ARBA00022596"/>
    </source>
</evidence>
<protein>
    <recommendedName>
        <fullName evidence="3">Nickel pincer cofactor biosynthesis protein LarC</fullName>
    </recommendedName>
</protein>
<dbReference type="InterPro" id="IPR002822">
    <property type="entry name" value="Ni_insertion"/>
</dbReference>
<dbReference type="PANTHER" id="PTHR36566">
    <property type="entry name" value="NICKEL INSERTION PROTEIN-RELATED"/>
    <property type="match status" value="1"/>
</dbReference>
<gene>
    <name evidence="2" type="ORF">Nlim_1111</name>
</gene>
<accession>F3KKT7</accession>
<dbReference type="AlphaFoldDB" id="F3KKT7"/>
<dbReference type="HOGENOM" id="CLU_028523_2_1_2"/>
<dbReference type="NCBIfam" id="TIGR00299">
    <property type="entry name" value="nickel pincer cofactor biosynthesis protein LarC"/>
    <property type="match status" value="1"/>
</dbReference>
<keyword evidence="1" id="KW-0533">Nickel</keyword>
<dbReference type="Gene3D" id="3.30.70.1380">
    <property type="entry name" value="Transcriptional regulatory protein pf0864 domain like"/>
    <property type="match status" value="1"/>
</dbReference>
<name>F3KKT7_9ARCH</name>
<evidence type="ECO:0000313" key="2">
    <source>
        <dbReference type="EMBL" id="EGG42096.1"/>
    </source>
</evidence>
<dbReference type="EMBL" id="AEGP01000040">
    <property type="protein sequence ID" value="EGG42096.1"/>
    <property type="molecule type" value="Genomic_DNA"/>
</dbReference>
<dbReference type="Proteomes" id="UP000004348">
    <property type="component" value="Chromosome"/>
</dbReference>
<proteinExistence type="predicted"/>
<dbReference type="Pfam" id="PF01969">
    <property type="entry name" value="Ni_insertion"/>
    <property type="match status" value="1"/>
</dbReference>
<dbReference type="STRING" id="886738.Nlim_1111"/>
<evidence type="ECO:0008006" key="3">
    <source>
        <dbReference type="Google" id="ProtNLM"/>
    </source>
</evidence>